<reference evidence="2 3" key="1">
    <citation type="submission" date="2020-02" db="EMBL/GenBank/DDBJ databases">
        <title>Genome assembly of a novel Clostridium senegalense strain.</title>
        <authorList>
            <person name="Gupta T.B."/>
            <person name="Jauregui R."/>
            <person name="Maclean P."/>
            <person name="Nawarathana A."/>
            <person name="Brightwell G."/>
        </authorList>
    </citation>
    <scope>NUCLEOTIDE SEQUENCE [LARGE SCALE GENOMIC DNA]</scope>
    <source>
        <strain evidence="2 3">AGRFS4</strain>
    </source>
</reference>
<proteinExistence type="predicted"/>
<sequence length="245" mass="28770">MKIKIYKNKGLIINLVMTYFFAFACFIFIKIFNVAIFYNGNIPAFKDDALLSFKEDNTVSYYDKYSSPEFYSIKLNMSNEKYKNIYMHNEEIAKKNITNHLHEDFKYKKVNTNALKQYLAQKNSILVEEPYFSTIMDTAKNFNLNPLLLFAITGQEQGFVPKNNPHCTTIANNPFNIFNSWQNYNTDIEDASQIVSRTVVNLSLNRPEDEDPFRWLNQKYSEDESWFKGVKSIYSSLEKSVPYIE</sequence>
<dbReference type="Proteomes" id="UP000481872">
    <property type="component" value="Unassembled WGS sequence"/>
</dbReference>
<dbReference type="EMBL" id="JAAGPU010000066">
    <property type="protein sequence ID" value="NEU06655.1"/>
    <property type="molecule type" value="Genomic_DNA"/>
</dbReference>
<feature type="transmembrane region" description="Helical" evidence="1">
    <location>
        <begin position="12"/>
        <end position="38"/>
    </location>
</feature>
<dbReference type="RefSeq" id="WP_199870961.1">
    <property type="nucleotide sequence ID" value="NZ_JAAGPU010000066.1"/>
</dbReference>
<evidence type="ECO:0000256" key="1">
    <source>
        <dbReference type="SAM" id="Phobius"/>
    </source>
</evidence>
<evidence type="ECO:0000313" key="3">
    <source>
        <dbReference type="Proteomes" id="UP000481872"/>
    </source>
</evidence>
<name>A0A6M0H7J6_9CLOT</name>
<comment type="caution">
    <text evidence="2">The sequence shown here is derived from an EMBL/GenBank/DDBJ whole genome shotgun (WGS) entry which is preliminary data.</text>
</comment>
<keyword evidence="1" id="KW-0812">Transmembrane</keyword>
<keyword evidence="3" id="KW-1185">Reference proteome</keyword>
<dbReference type="AlphaFoldDB" id="A0A6M0H7J6"/>
<gene>
    <name evidence="2" type="ORF">G3M99_17840</name>
</gene>
<protein>
    <submittedName>
        <fullName evidence="2">Uncharacterized protein</fullName>
    </submittedName>
</protein>
<dbReference type="PROSITE" id="PS51257">
    <property type="entry name" value="PROKAR_LIPOPROTEIN"/>
    <property type="match status" value="1"/>
</dbReference>
<keyword evidence="1" id="KW-0472">Membrane</keyword>
<accession>A0A6M0H7J6</accession>
<keyword evidence="1" id="KW-1133">Transmembrane helix</keyword>
<organism evidence="2 3">
    <name type="scientific">Clostridium senegalense</name>
    <dbReference type="NCBI Taxonomy" id="1465809"/>
    <lineage>
        <taxon>Bacteria</taxon>
        <taxon>Bacillati</taxon>
        <taxon>Bacillota</taxon>
        <taxon>Clostridia</taxon>
        <taxon>Eubacteriales</taxon>
        <taxon>Clostridiaceae</taxon>
        <taxon>Clostridium</taxon>
    </lineage>
</organism>
<evidence type="ECO:0000313" key="2">
    <source>
        <dbReference type="EMBL" id="NEU06655.1"/>
    </source>
</evidence>